<evidence type="ECO:0000313" key="3">
    <source>
        <dbReference type="Proteomes" id="UP000014463"/>
    </source>
</evidence>
<keyword evidence="1" id="KW-0812">Transmembrane</keyword>
<dbReference type="AlphaFoldDB" id="S2KEY5"/>
<dbReference type="Proteomes" id="UP000014463">
    <property type="component" value="Unassembled WGS sequence"/>
</dbReference>
<dbReference type="STRING" id="1121939.L861_14270"/>
<keyword evidence="1" id="KW-0472">Membrane</keyword>
<feature type="transmembrane region" description="Helical" evidence="1">
    <location>
        <begin position="6"/>
        <end position="25"/>
    </location>
</feature>
<accession>S2KEY5</accession>
<comment type="caution">
    <text evidence="2">The sequence shown here is derived from an EMBL/GenBank/DDBJ whole genome shotgun (WGS) entry which is preliminary data.</text>
</comment>
<proteinExistence type="predicted"/>
<keyword evidence="3" id="KW-1185">Reference proteome</keyword>
<protein>
    <submittedName>
        <fullName evidence="2">Uncharacterized protein</fullName>
    </submittedName>
</protein>
<evidence type="ECO:0000256" key="1">
    <source>
        <dbReference type="SAM" id="Phobius"/>
    </source>
</evidence>
<gene>
    <name evidence="2" type="ORF">L861_14270</name>
</gene>
<dbReference type="EMBL" id="ASTJ01000041">
    <property type="protein sequence ID" value="EPC00435.1"/>
    <property type="molecule type" value="Genomic_DNA"/>
</dbReference>
<keyword evidence="1" id="KW-1133">Transmembrane helix</keyword>
<organism evidence="2 3">
    <name type="scientific">Litchfieldella anticariensis (strain DSM 16096 / CECT 5854 / CIP 108499 / LMG 22089 / FP35)</name>
    <name type="common">Halomonas anticariensis</name>
    <dbReference type="NCBI Taxonomy" id="1121939"/>
    <lineage>
        <taxon>Bacteria</taxon>
        <taxon>Pseudomonadati</taxon>
        <taxon>Pseudomonadota</taxon>
        <taxon>Gammaproteobacteria</taxon>
        <taxon>Oceanospirillales</taxon>
        <taxon>Halomonadaceae</taxon>
        <taxon>Litchfieldella</taxon>
    </lineage>
</organism>
<sequence>MNSWVLSTFLVLTFYMLIHAGATYLRKELKRKSANGSMRK</sequence>
<name>S2KEY5_LITA3</name>
<evidence type="ECO:0000313" key="2">
    <source>
        <dbReference type="EMBL" id="EPC00435.1"/>
    </source>
</evidence>
<reference evidence="2 3" key="1">
    <citation type="journal article" date="2013" name="Genome Announc.">
        <title>Draft genome sequence of the moderately halophilic gammaproteobacterium Halomonas anticariensis FP35.</title>
        <authorList>
            <person name="Tahrioui A."/>
            <person name="Quesada E."/>
            <person name="Llamas I."/>
        </authorList>
    </citation>
    <scope>NUCLEOTIDE SEQUENCE [LARGE SCALE GENOMIC DNA]</scope>
    <source>
        <strain evidence="3">DSM 16096 / CECT 5854 / LMG 22089 / FP35</strain>
    </source>
</reference>